<evidence type="ECO:0008006" key="8">
    <source>
        <dbReference type="Google" id="ProtNLM"/>
    </source>
</evidence>
<dbReference type="Pfam" id="PF07678">
    <property type="entry name" value="TED_complement"/>
    <property type="match status" value="1"/>
</dbReference>
<dbReference type="Gene3D" id="2.60.40.10">
    <property type="entry name" value="Immunoglobulins"/>
    <property type="match status" value="1"/>
</dbReference>
<sequence length="285" mass="31391">MTMTSWQVLLVLARRTCDDVRSHDCDIMAGPCRIPSLAPEHAACMKRSPERREERERRRKISVVKSLIAVLNTPFSLTRGEQCIIEVGLFNSLQENLQVMVTLESSNSFDMLIPNNSADSVPGQYNVTVQGEAGTSVLFPINPKKLGNVTVKVTVTSKASSEVLTKTILVKAEGVKYFYSQSALLELTDTAVTTASKNFSFTFPSDVIADTIEGFVTVVGDVLGPSINGLESLIMMPYGCGEQNMINFAPNIYILLYLTATKQLKQDTRNKAIEYMELGNFTAVE</sequence>
<accession>A0ABN9M793</accession>
<evidence type="ECO:0000313" key="7">
    <source>
        <dbReference type="Proteomes" id="UP001176940"/>
    </source>
</evidence>
<dbReference type="SMART" id="SM01419">
    <property type="entry name" value="Thiol-ester_cl"/>
    <property type="match status" value="1"/>
</dbReference>
<dbReference type="PANTHER" id="PTHR11412:SF136">
    <property type="entry name" value="CD109 ANTIGEN"/>
    <property type="match status" value="1"/>
</dbReference>
<organism evidence="6 7">
    <name type="scientific">Ranitomeya imitator</name>
    <name type="common">mimic poison frog</name>
    <dbReference type="NCBI Taxonomy" id="111125"/>
    <lineage>
        <taxon>Eukaryota</taxon>
        <taxon>Metazoa</taxon>
        <taxon>Chordata</taxon>
        <taxon>Craniata</taxon>
        <taxon>Vertebrata</taxon>
        <taxon>Euteleostomi</taxon>
        <taxon>Amphibia</taxon>
        <taxon>Batrachia</taxon>
        <taxon>Anura</taxon>
        <taxon>Neobatrachia</taxon>
        <taxon>Hyloidea</taxon>
        <taxon>Dendrobatidae</taxon>
        <taxon>Dendrobatinae</taxon>
        <taxon>Ranitomeya</taxon>
    </lineage>
</organism>
<keyword evidence="3" id="KW-1015">Disulfide bond</keyword>
<dbReference type="SUPFAM" id="SSF48239">
    <property type="entry name" value="Terpenoid cyclases/Protein prenyltransferases"/>
    <property type="match status" value="1"/>
</dbReference>
<dbReference type="PANTHER" id="PTHR11412">
    <property type="entry name" value="MACROGLOBULIN / COMPLEMENT"/>
    <property type="match status" value="1"/>
</dbReference>
<evidence type="ECO:0000313" key="6">
    <source>
        <dbReference type="EMBL" id="CAJ0960162.1"/>
    </source>
</evidence>
<keyword evidence="1" id="KW-0732">Signal</keyword>
<dbReference type="PROSITE" id="PS00477">
    <property type="entry name" value="ALPHA_2_MACROGLOBULIN"/>
    <property type="match status" value="1"/>
</dbReference>
<protein>
    <recommendedName>
        <fullName evidence="8">Alpha-2-macroglobulin</fullName>
    </recommendedName>
</protein>
<keyword evidence="2" id="KW-0882">Thioester bond</keyword>
<gene>
    <name evidence="6" type="ORF">RIMI_LOCUS17161565</name>
</gene>
<name>A0ABN9M793_9NEOB</name>
<feature type="domain" description="Alpha-macroglobulin-like TED" evidence="5">
    <location>
        <begin position="216"/>
        <end position="279"/>
    </location>
</feature>
<dbReference type="InterPro" id="IPR047565">
    <property type="entry name" value="Alpha-macroglob_thiol-ester_cl"/>
</dbReference>
<dbReference type="Gene3D" id="2.60.120.1540">
    <property type="match status" value="1"/>
</dbReference>
<dbReference type="InterPro" id="IPR013783">
    <property type="entry name" value="Ig-like_fold"/>
</dbReference>
<proteinExistence type="predicted"/>
<evidence type="ECO:0000256" key="3">
    <source>
        <dbReference type="ARBA" id="ARBA00023157"/>
    </source>
</evidence>
<dbReference type="Proteomes" id="UP001176940">
    <property type="component" value="Unassembled WGS sequence"/>
</dbReference>
<feature type="domain" description="Alpha-2-macroglobulin" evidence="4">
    <location>
        <begin position="59"/>
        <end position="103"/>
    </location>
</feature>
<dbReference type="InterPro" id="IPR008930">
    <property type="entry name" value="Terpenoid_cyclase/PrenylTrfase"/>
</dbReference>
<dbReference type="Pfam" id="PF00207">
    <property type="entry name" value="A2M"/>
    <property type="match status" value="1"/>
</dbReference>
<evidence type="ECO:0000256" key="2">
    <source>
        <dbReference type="ARBA" id="ARBA00022966"/>
    </source>
</evidence>
<dbReference type="Gene3D" id="1.50.10.20">
    <property type="match status" value="1"/>
</dbReference>
<reference evidence="6" key="1">
    <citation type="submission" date="2023-07" db="EMBL/GenBank/DDBJ databases">
        <authorList>
            <person name="Stuckert A."/>
        </authorList>
    </citation>
    <scope>NUCLEOTIDE SEQUENCE</scope>
</reference>
<dbReference type="InterPro" id="IPR011626">
    <property type="entry name" value="Alpha-macroglobulin_TED"/>
</dbReference>
<dbReference type="InterPro" id="IPR001599">
    <property type="entry name" value="Macroglobln_a2"/>
</dbReference>
<dbReference type="EMBL" id="CAUEEQ010049434">
    <property type="protein sequence ID" value="CAJ0960162.1"/>
    <property type="molecule type" value="Genomic_DNA"/>
</dbReference>
<evidence type="ECO:0000259" key="4">
    <source>
        <dbReference type="Pfam" id="PF00207"/>
    </source>
</evidence>
<comment type="caution">
    <text evidence="6">The sequence shown here is derived from an EMBL/GenBank/DDBJ whole genome shotgun (WGS) entry which is preliminary data.</text>
</comment>
<evidence type="ECO:0000259" key="5">
    <source>
        <dbReference type="Pfam" id="PF07678"/>
    </source>
</evidence>
<keyword evidence="7" id="KW-1185">Reference proteome</keyword>
<evidence type="ECO:0000256" key="1">
    <source>
        <dbReference type="ARBA" id="ARBA00022729"/>
    </source>
</evidence>
<dbReference type="InterPro" id="IPR019742">
    <property type="entry name" value="MacrogloblnA2_CS"/>
</dbReference>
<dbReference type="InterPro" id="IPR050473">
    <property type="entry name" value="A2M/Complement_sys"/>
</dbReference>